<feature type="compositionally biased region" description="Polar residues" evidence="1">
    <location>
        <begin position="31"/>
        <end position="71"/>
    </location>
</feature>
<organism evidence="2 3">
    <name type="scientific">Elysia marginata</name>
    <dbReference type="NCBI Taxonomy" id="1093978"/>
    <lineage>
        <taxon>Eukaryota</taxon>
        <taxon>Metazoa</taxon>
        <taxon>Spiralia</taxon>
        <taxon>Lophotrochozoa</taxon>
        <taxon>Mollusca</taxon>
        <taxon>Gastropoda</taxon>
        <taxon>Heterobranchia</taxon>
        <taxon>Euthyneura</taxon>
        <taxon>Panpulmonata</taxon>
        <taxon>Sacoglossa</taxon>
        <taxon>Placobranchoidea</taxon>
        <taxon>Plakobranchidae</taxon>
        <taxon>Elysia</taxon>
    </lineage>
</organism>
<gene>
    <name evidence="2" type="ORF">ElyMa_006521500</name>
</gene>
<dbReference type="Proteomes" id="UP000762676">
    <property type="component" value="Unassembled WGS sequence"/>
</dbReference>
<dbReference type="EMBL" id="BMAT01013088">
    <property type="protein sequence ID" value="GFS05502.1"/>
    <property type="molecule type" value="Genomic_DNA"/>
</dbReference>
<feature type="compositionally biased region" description="Basic and acidic residues" evidence="1">
    <location>
        <begin position="1"/>
        <end position="11"/>
    </location>
</feature>
<dbReference type="AlphaFoldDB" id="A0AAV4I952"/>
<accession>A0AAV4I952</accession>
<protein>
    <submittedName>
        <fullName evidence="2">Uncharacterized protein</fullName>
    </submittedName>
</protein>
<evidence type="ECO:0000313" key="2">
    <source>
        <dbReference type="EMBL" id="GFS05502.1"/>
    </source>
</evidence>
<feature type="region of interest" description="Disordered" evidence="1">
    <location>
        <begin position="1"/>
        <end position="72"/>
    </location>
</feature>
<proteinExistence type="predicted"/>
<comment type="caution">
    <text evidence="2">The sequence shown here is derived from an EMBL/GenBank/DDBJ whole genome shotgun (WGS) entry which is preliminary data.</text>
</comment>
<name>A0AAV4I952_9GAST</name>
<keyword evidence="3" id="KW-1185">Reference proteome</keyword>
<sequence>MTRGQSIRDWEEGTASSRLQGRTAVLHSHCLPQTSKKNPTPLHNNNNTKQQINKVSSRGVSNATGSSTLSMSRFPHSPRLELCATSPHYWPLQVGKQREIAQAGAVVVFEIADDSKKTITQSQNRKVPIWSSVYKKNNKTNTWCSTARRFARPTCNPEVAGSFPNHYKCYKVPQER</sequence>
<evidence type="ECO:0000256" key="1">
    <source>
        <dbReference type="SAM" id="MobiDB-lite"/>
    </source>
</evidence>
<evidence type="ECO:0000313" key="3">
    <source>
        <dbReference type="Proteomes" id="UP000762676"/>
    </source>
</evidence>
<reference evidence="2 3" key="1">
    <citation type="journal article" date="2021" name="Elife">
        <title>Chloroplast acquisition without the gene transfer in kleptoplastic sea slugs, Plakobranchus ocellatus.</title>
        <authorList>
            <person name="Maeda T."/>
            <person name="Takahashi S."/>
            <person name="Yoshida T."/>
            <person name="Shimamura S."/>
            <person name="Takaki Y."/>
            <person name="Nagai Y."/>
            <person name="Toyoda A."/>
            <person name="Suzuki Y."/>
            <person name="Arimoto A."/>
            <person name="Ishii H."/>
            <person name="Satoh N."/>
            <person name="Nishiyama T."/>
            <person name="Hasebe M."/>
            <person name="Maruyama T."/>
            <person name="Minagawa J."/>
            <person name="Obokata J."/>
            <person name="Shigenobu S."/>
        </authorList>
    </citation>
    <scope>NUCLEOTIDE SEQUENCE [LARGE SCALE GENOMIC DNA]</scope>
</reference>